<gene>
    <name evidence="1" type="ORF">QBC35DRAFT_464069</name>
</gene>
<accession>A0AAN6WTD1</accession>
<organism evidence="1 2">
    <name type="scientific">Podospora australis</name>
    <dbReference type="NCBI Taxonomy" id="1536484"/>
    <lineage>
        <taxon>Eukaryota</taxon>
        <taxon>Fungi</taxon>
        <taxon>Dikarya</taxon>
        <taxon>Ascomycota</taxon>
        <taxon>Pezizomycotina</taxon>
        <taxon>Sordariomycetes</taxon>
        <taxon>Sordariomycetidae</taxon>
        <taxon>Sordariales</taxon>
        <taxon>Podosporaceae</taxon>
        <taxon>Podospora</taxon>
    </lineage>
</organism>
<dbReference type="Proteomes" id="UP001302126">
    <property type="component" value="Unassembled WGS sequence"/>
</dbReference>
<sequence>MTTDDHNPMVTLSPPSEFLAPCPKFRILVLGNPESTKQELFSRIFGVDLEKKLVSDTFEPNHNINNELFLEGQNERLAIHASPNFSSGDENIYHTVCDFLTERSSSPNLADHVHVIWYCVASQQTREISSLEKKFFRGDWITVAHAHHIPIILTFTKYDEFVSQVMMDWLRNSSGDSGLSKVAVGHILRDLSTKKFEKTIGSKWDSLLDKVIQRVCVSSGDSDDDLRSFEALAEKTLASLRDHEVKVAFAAAQRNSAYISTEYAAETAAESYFETDTGHARKIHGVDMRDILPNFYAKAVQLFNMKDIPATLDNSSLLSKVLDATFGTHQKPLLAESLRRSGTESGSILLHLSPHERAVLLTQALAGIILFLHMLADAQWPEGHEGPTSATVTLTEKTISRELEDLRLGGGKKDLLEIVETSHIFTECQLKQDIAALLVKAVTQAEKTELSKTAPNNYRHNKGFTRAVVVEDDSELQEISLSFVNDHGPDDIVLPCGLTILPLN</sequence>
<reference evidence="1" key="1">
    <citation type="journal article" date="2023" name="Mol. Phylogenet. Evol.">
        <title>Genome-scale phylogeny and comparative genomics of the fungal order Sordariales.</title>
        <authorList>
            <person name="Hensen N."/>
            <person name="Bonometti L."/>
            <person name="Westerberg I."/>
            <person name="Brannstrom I.O."/>
            <person name="Guillou S."/>
            <person name="Cros-Aarteil S."/>
            <person name="Calhoun S."/>
            <person name="Haridas S."/>
            <person name="Kuo A."/>
            <person name="Mondo S."/>
            <person name="Pangilinan J."/>
            <person name="Riley R."/>
            <person name="LaButti K."/>
            <person name="Andreopoulos B."/>
            <person name="Lipzen A."/>
            <person name="Chen C."/>
            <person name="Yan M."/>
            <person name="Daum C."/>
            <person name="Ng V."/>
            <person name="Clum A."/>
            <person name="Steindorff A."/>
            <person name="Ohm R.A."/>
            <person name="Martin F."/>
            <person name="Silar P."/>
            <person name="Natvig D.O."/>
            <person name="Lalanne C."/>
            <person name="Gautier V."/>
            <person name="Ament-Velasquez S.L."/>
            <person name="Kruys A."/>
            <person name="Hutchinson M.I."/>
            <person name="Powell A.J."/>
            <person name="Barry K."/>
            <person name="Miller A.N."/>
            <person name="Grigoriev I.V."/>
            <person name="Debuchy R."/>
            <person name="Gladieux P."/>
            <person name="Hiltunen Thoren M."/>
            <person name="Johannesson H."/>
        </authorList>
    </citation>
    <scope>NUCLEOTIDE SEQUENCE</scope>
    <source>
        <strain evidence="1">PSN309</strain>
    </source>
</reference>
<reference evidence="1" key="2">
    <citation type="submission" date="2023-05" db="EMBL/GenBank/DDBJ databases">
        <authorList>
            <consortium name="Lawrence Berkeley National Laboratory"/>
            <person name="Steindorff A."/>
            <person name="Hensen N."/>
            <person name="Bonometti L."/>
            <person name="Westerberg I."/>
            <person name="Brannstrom I.O."/>
            <person name="Guillou S."/>
            <person name="Cros-Aarteil S."/>
            <person name="Calhoun S."/>
            <person name="Haridas S."/>
            <person name="Kuo A."/>
            <person name="Mondo S."/>
            <person name="Pangilinan J."/>
            <person name="Riley R."/>
            <person name="Labutti K."/>
            <person name="Andreopoulos B."/>
            <person name="Lipzen A."/>
            <person name="Chen C."/>
            <person name="Yanf M."/>
            <person name="Daum C."/>
            <person name="Ng V."/>
            <person name="Clum A."/>
            <person name="Ohm R."/>
            <person name="Martin F."/>
            <person name="Silar P."/>
            <person name="Natvig D."/>
            <person name="Lalanne C."/>
            <person name="Gautier V."/>
            <person name="Ament-Velasquez S.L."/>
            <person name="Kruys A."/>
            <person name="Hutchinson M.I."/>
            <person name="Powell A.J."/>
            <person name="Barry K."/>
            <person name="Miller A.N."/>
            <person name="Grigoriev I.V."/>
            <person name="Debuchy R."/>
            <person name="Gladieux P."/>
            <person name="Thoren M.H."/>
            <person name="Johannesson H."/>
        </authorList>
    </citation>
    <scope>NUCLEOTIDE SEQUENCE</scope>
    <source>
        <strain evidence="1">PSN309</strain>
    </source>
</reference>
<dbReference type="EMBL" id="MU864408">
    <property type="protein sequence ID" value="KAK4187141.1"/>
    <property type="molecule type" value="Genomic_DNA"/>
</dbReference>
<evidence type="ECO:0000313" key="2">
    <source>
        <dbReference type="Proteomes" id="UP001302126"/>
    </source>
</evidence>
<proteinExistence type="predicted"/>
<dbReference type="AlphaFoldDB" id="A0AAN6WTD1"/>
<comment type="caution">
    <text evidence="1">The sequence shown here is derived from an EMBL/GenBank/DDBJ whole genome shotgun (WGS) entry which is preliminary data.</text>
</comment>
<name>A0AAN6WTD1_9PEZI</name>
<protein>
    <recommendedName>
        <fullName evidence="3">G domain-containing protein</fullName>
    </recommendedName>
</protein>
<keyword evidence="2" id="KW-1185">Reference proteome</keyword>
<evidence type="ECO:0000313" key="1">
    <source>
        <dbReference type="EMBL" id="KAK4187141.1"/>
    </source>
</evidence>
<evidence type="ECO:0008006" key="3">
    <source>
        <dbReference type="Google" id="ProtNLM"/>
    </source>
</evidence>